<sequence>MADPLLFLHAQKAALQTRFVRGPWTLAIFEFVAFGIKQAWACIFGGLMLALLIGTFLFYPEDAVVTRYDVITIGAILIQAAMLLTRLETWEEAKVILVFHIVGTIMEIFKTHVGSWVYPEESLLRIADVPLFSGFMYACVGSYIARVWRLFEFRFDRFPPLWAQALLALMIYLNFFTHHFGPDLRVLLFLAAAGLYGPCVIWFKPNEVHRPMPLLLGLGLVALFIWFAENIGTFTRAWAYPGQETGWHLVSWAKLGSWFLLMIISFVLVAWLHRRPTHEASQIDGLS</sequence>
<keyword evidence="1" id="KW-0812">Transmembrane</keyword>
<feature type="transmembrane region" description="Helical" evidence="1">
    <location>
        <begin position="39"/>
        <end position="59"/>
    </location>
</feature>
<dbReference type="EMBL" id="BMYV01000001">
    <property type="protein sequence ID" value="GGX60053.1"/>
    <property type="molecule type" value="Genomic_DNA"/>
</dbReference>
<keyword evidence="3" id="KW-1185">Reference proteome</keyword>
<reference evidence="2 3" key="1">
    <citation type="journal article" date="2014" name="Int. J. Syst. Evol. Microbiol.">
        <title>Complete genome sequence of Corynebacterium casei LMG S-19264T (=DSM 44701T), isolated from a smear-ripened cheese.</title>
        <authorList>
            <consortium name="US DOE Joint Genome Institute (JGI-PGF)"/>
            <person name="Walter F."/>
            <person name="Albersmeier A."/>
            <person name="Kalinowski J."/>
            <person name="Ruckert C."/>
        </authorList>
    </citation>
    <scope>NUCLEOTIDE SEQUENCE [LARGE SCALE GENOMIC DNA]</scope>
    <source>
        <strain evidence="2 3">KCTC 23968</strain>
    </source>
</reference>
<dbReference type="AlphaFoldDB" id="A0A918NDX0"/>
<feature type="transmembrane region" description="Helical" evidence="1">
    <location>
        <begin position="130"/>
        <end position="148"/>
    </location>
</feature>
<feature type="transmembrane region" description="Helical" evidence="1">
    <location>
        <begin position="215"/>
        <end position="235"/>
    </location>
</feature>
<dbReference type="InterPro" id="IPR008535">
    <property type="entry name" value="DUF817"/>
</dbReference>
<feature type="transmembrane region" description="Helical" evidence="1">
    <location>
        <begin position="96"/>
        <end position="118"/>
    </location>
</feature>
<protein>
    <recommendedName>
        <fullName evidence="4">DUF817 domain-containing protein</fullName>
    </recommendedName>
</protein>
<name>A0A918NDX0_9PROT</name>
<organism evidence="2 3">
    <name type="scientific">Litorimonas cladophorae</name>
    <dbReference type="NCBI Taxonomy" id="1220491"/>
    <lineage>
        <taxon>Bacteria</taxon>
        <taxon>Pseudomonadati</taxon>
        <taxon>Pseudomonadota</taxon>
        <taxon>Alphaproteobacteria</taxon>
        <taxon>Maricaulales</taxon>
        <taxon>Robiginitomaculaceae</taxon>
    </lineage>
</organism>
<evidence type="ECO:0000256" key="1">
    <source>
        <dbReference type="SAM" id="Phobius"/>
    </source>
</evidence>
<proteinExistence type="predicted"/>
<keyword evidence="1" id="KW-1133">Transmembrane helix</keyword>
<feature type="transmembrane region" description="Helical" evidence="1">
    <location>
        <begin position="186"/>
        <end position="203"/>
    </location>
</feature>
<dbReference type="RefSeq" id="WP_189581410.1">
    <property type="nucleotide sequence ID" value="NZ_BMYV01000001.1"/>
</dbReference>
<dbReference type="PIRSF" id="PIRSF009141">
    <property type="entry name" value="UCP009141"/>
    <property type="match status" value="1"/>
</dbReference>
<feature type="transmembrane region" description="Helical" evidence="1">
    <location>
        <begin position="160"/>
        <end position="180"/>
    </location>
</feature>
<gene>
    <name evidence="2" type="ORF">GCM10011309_07340</name>
</gene>
<dbReference type="Pfam" id="PF05675">
    <property type="entry name" value="DUF817"/>
    <property type="match status" value="1"/>
</dbReference>
<accession>A0A918NDX0</accession>
<dbReference type="Proteomes" id="UP000600865">
    <property type="component" value="Unassembled WGS sequence"/>
</dbReference>
<evidence type="ECO:0000313" key="2">
    <source>
        <dbReference type="EMBL" id="GGX60053.1"/>
    </source>
</evidence>
<comment type="caution">
    <text evidence="2">The sequence shown here is derived from an EMBL/GenBank/DDBJ whole genome shotgun (WGS) entry which is preliminary data.</text>
</comment>
<keyword evidence="1" id="KW-0472">Membrane</keyword>
<evidence type="ECO:0008006" key="4">
    <source>
        <dbReference type="Google" id="ProtNLM"/>
    </source>
</evidence>
<feature type="transmembrane region" description="Helical" evidence="1">
    <location>
        <begin position="255"/>
        <end position="272"/>
    </location>
</feature>
<evidence type="ECO:0000313" key="3">
    <source>
        <dbReference type="Proteomes" id="UP000600865"/>
    </source>
</evidence>